<gene>
    <name evidence="1" type="ORF">QE152_g37081</name>
</gene>
<comment type="caution">
    <text evidence="1">The sequence shown here is derived from an EMBL/GenBank/DDBJ whole genome shotgun (WGS) entry which is preliminary data.</text>
</comment>
<dbReference type="EMBL" id="JASPKY010000696">
    <property type="protein sequence ID" value="KAK9686581.1"/>
    <property type="molecule type" value="Genomic_DNA"/>
</dbReference>
<name>A0AAW1IAM7_POPJA</name>
<organism evidence="1 2">
    <name type="scientific">Popillia japonica</name>
    <name type="common">Japanese beetle</name>
    <dbReference type="NCBI Taxonomy" id="7064"/>
    <lineage>
        <taxon>Eukaryota</taxon>
        <taxon>Metazoa</taxon>
        <taxon>Ecdysozoa</taxon>
        <taxon>Arthropoda</taxon>
        <taxon>Hexapoda</taxon>
        <taxon>Insecta</taxon>
        <taxon>Pterygota</taxon>
        <taxon>Neoptera</taxon>
        <taxon>Endopterygota</taxon>
        <taxon>Coleoptera</taxon>
        <taxon>Polyphaga</taxon>
        <taxon>Scarabaeiformia</taxon>
        <taxon>Scarabaeidae</taxon>
        <taxon>Rutelinae</taxon>
        <taxon>Popillia</taxon>
    </lineage>
</organism>
<reference evidence="1 2" key="1">
    <citation type="journal article" date="2024" name="BMC Genomics">
        <title>De novo assembly and annotation of Popillia japonica's genome with initial clues to its potential as an invasive pest.</title>
        <authorList>
            <person name="Cucini C."/>
            <person name="Boschi S."/>
            <person name="Funari R."/>
            <person name="Cardaioli E."/>
            <person name="Iannotti N."/>
            <person name="Marturano G."/>
            <person name="Paoli F."/>
            <person name="Bruttini M."/>
            <person name="Carapelli A."/>
            <person name="Frati F."/>
            <person name="Nardi F."/>
        </authorList>
    </citation>
    <scope>NUCLEOTIDE SEQUENCE [LARGE SCALE GENOMIC DNA]</scope>
    <source>
        <strain evidence="1">DMR45628</strain>
    </source>
</reference>
<evidence type="ECO:0000313" key="2">
    <source>
        <dbReference type="Proteomes" id="UP001458880"/>
    </source>
</evidence>
<proteinExistence type="predicted"/>
<evidence type="ECO:0000313" key="1">
    <source>
        <dbReference type="EMBL" id="KAK9686581.1"/>
    </source>
</evidence>
<accession>A0AAW1IAM7</accession>
<dbReference type="AlphaFoldDB" id="A0AAW1IAM7"/>
<sequence>MGVKCGGIYAYVVPIFARGFYTNEKDQPVSVKSTSFGEFIYSRRRQVEIVENEGCSRFYFRKNEDDV</sequence>
<dbReference type="Proteomes" id="UP001458880">
    <property type="component" value="Unassembled WGS sequence"/>
</dbReference>
<protein>
    <submittedName>
        <fullName evidence="1">Uncharacterized protein</fullName>
    </submittedName>
</protein>
<keyword evidence="2" id="KW-1185">Reference proteome</keyword>